<proteinExistence type="predicted"/>
<dbReference type="HOGENOM" id="CLU_3381925_0_0_9"/>
<dbReference type="AlphaFoldDB" id="E3GL91"/>
<dbReference type="Proteomes" id="UP000006873">
    <property type="component" value="Chromosome"/>
</dbReference>
<keyword evidence="2" id="KW-1185">Reference proteome</keyword>
<protein>
    <submittedName>
        <fullName evidence="1">Uncharacterized protein</fullName>
    </submittedName>
</protein>
<organism evidence="1 2">
    <name type="scientific">Eubacterium callanderi</name>
    <dbReference type="NCBI Taxonomy" id="53442"/>
    <lineage>
        <taxon>Bacteria</taxon>
        <taxon>Bacillati</taxon>
        <taxon>Bacillota</taxon>
        <taxon>Clostridia</taxon>
        <taxon>Eubacteriales</taxon>
        <taxon>Eubacteriaceae</taxon>
        <taxon>Eubacterium</taxon>
    </lineage>
</organism>
<reference evidence="1 2" key="2">
    <citation type="journal article" date="2011" name="J. Bacteriol.">
        <title>Complete genome sequence of a carbon monoxide-utilizing acetogen, Eubacterium limosum KIST612.</title>
        <authorList>
            <person name="Roh H."/>
            <person name="Ko H.J."/>
            <person name="Kim D."/>
            <person name="Choi D.G."/>
            <person name="Park S."/>
            <person name="Kim S."/>
            <person name="Chang I.S."/>
            <person name="Choi I.G."/>
        </authorList>
    </citation>
    <scope>NUCLEOTIDE SEQUENCE [LARGE SCALE GENOMIC DNA]</scope>
    <source>
        <strain evidence="1 2">KIST612</strain>
    </source>
</reference>
<reference key="1">
    <citation type="submission" date="2010-09" db="EMBL/GenBank/DDBJ databases">
        <authorList>
            <person name="Roh H."/>
            <person name="Ko H.-J."/>
            <person name="Kim D."/>
            <person name="Choi D.G."/>
            <person name="Park S."/>
            <person name="Kim S."/>
            <person name="Kim K.H."/>
            <person name="Chang I.S."/>
            <person name="Choi I.-G."/>
        </authorList>
    </citation>
    <scope>NUCLEOTIDE SEQUENCE</scope>
    <source>
        <strain>KIST612</strain>
    </source>
</reference>
<evidence type="ECO:0000313" key="2">
    <source>
        <dbReference type="Proteomes" id="UP000006873"/>
    </source>
</evidence>
<dbReference type="EMBL" id="CP002273">
    <property type="protein sequence ID" value="ADO36382.1"/>
    <property type="molecule type" value="Genomic_DNA"/>
</dbReference>
<gene>
    <name evidence="1" type="ordered locus">ELI_1396</name>
</gene>
<evidence type="ECO:0000313" key="1">
    <source>
        <dbReference type="EMBL" id="ADO36382.1"/>
    </source>
</evidence>
<accession>E3GL91</accession>
<dbReference type="KEGG" id="elm:ELI_1396"/>
<name>E3GL91_9FIRM</name>
<sequence length="33" mass="3889">MLKPDKNLRMLYLTNEGIKHIIKSDTYVVLEVL</sequence>